<organism evidence="2 3">
    <name type="scientific">Toxocara canis</name>
    <name type="common">Canine roundworm</name>
    <dbReference type="NCBI Taxonomy" id="6265"/>
    <lineage>
        <taxon>Eukaryota</taxon>
        <taxon>Metazoa</taxon>
        <taxon>Ecdysozoa</taxon>
        <taxon>Nematoda</taxon>
        <taxon>Chromadorea</taxon>
        <taxon>Rhabditida</taxon>
        <taxon>Spirurina</taxon>
        <taxon>Ascaridomorpha</taxon>
        <taxon>Ascaridoidea</taxon>
        <taxon>Toxocaridae</taxon>
        <taxon>Toxocara</taxon>
    </lineage>
</organism>
<dbReference type="EMBL" id="JPKZ01000338">
    <property type="protein sequence ID" value="KHN87733.1"/>
    <property type="molecule type" value="Genomic_DNA"/>
</dbReference>
<keyword evidence="1" id="KW-0732">Signal</keyword>
<name>A0A0B2W187_TOXCA</name>
<evidence type="ECO:0000313" key="2">
    <source>
        <dbReference type="EMBL" id="KHN87733.1"/>
    </source>
</evidence>
<feature type="signal peptide" evidence="1">
    <location>
        <begin position="1"/>
        <end position="25"/>
    </location>
</feature>
<sequence length="220" mass="24461">MSVSRSNIAASMLSAILWFTQLSHAFTIQCENCHCVPDYCQHNVPHSMCPCSVPNYQPVTCSSHGSTSAKDLITQWTISQPQQKDLSQFPVNMQPAIIPASWSNFGQNTFASSSLLSNFQYSFPTLQQIQYNYPQQQLPSGWGSQQSTTNNEQFTHTSSNAQIVLRVPISILATCPLRKDVCPFGSPSIQAVDNCNSFQNTPSIRCITVEEIRRLFVCGK</sequence>
<evidence type="ECO:0000256" key="1">
    <source>
        <dbReference type="SAM" id="SignalP"/>
    </source>
</evidence>
<dbReference type="AlphaFoldDB" id="A0A0B2W187"/>
<proteinExistence type="predicted"/>
<comment type="caution">
    <text evidence="2">The sequence shown here is derived from an EMBL/GenBank/DDBJ whole genome shotgun (WGS) entry which is preliminary data.</text>
</comment>
<dbReference type="Proteomes" id="UP000031036">
    <property type="component" value="Unassembled WGS sequence"/>
</dbReference>
<dbReference type="OMA" id="TMAEHCT"/>
<dbReference type="OrthoDB" id="10574396at2759"/>
<gene>
    <name evidence="2" type="ORF">Tcan_12212</name>
</gene>
<reference evidence="2 3" key="1">
    <citation type="submission" date="2014-11" db="EMBL/GenBank/DDBJ databases">
        <title>Genetic blueprint of the zoonotic pathogen Toxocara canis.</title>
        <authorList>
            <person name="Zhu X.-Q."/>
            <person name="Korhonen P.K."/>
            <person name="Cai H."/>
            <person name="Young N.D."/>
            <person name="Nejsum P."/>
            <person name="von Samson-Himmelstjerna G."/>
            <person name="Boag P.R."/>
            <person name="Tan P."/>
            <person name="Li Q."/>
            <person name="Min J."/>
            <person name="Yang Y."/>
            <person name="Wang X."/>
            <person name="Fang X."/>
            <person name="Hall R.S."/>
            <person name="Hofmann A."/>
            <person name="Sternberg P.W."/>
            <person name="Jex A.R."/>
            <person name="Gasser R.B."/>
        </authorList>
    </citation>
    <scope>NUCLEOTIDE SEQUENCE [LARGE SCALE GENOMIC DNA]</scope>
    <source>
        <strain evidence="2">PN_DK_2014</strain>
    </source>
</reference>
<evidence type="ECO:0000313" key="3">
    <source>
        <dbReference type="Proteomes" id="UP000031036"/>
    </source>
</evidence>
<feature type="chain" id="PRO_5002095712" evidence="1">
    <location>
        <begin position="26"/>
        <end position="220"/>
    </location>
</feature>
<accession>A0A0B2W187</accession>
<keyword evidence="3" id="KW-1185">Reference proteome</keyword>
<protein>
    <submittedName>
        <fullName evidence="2">Uncharacterized protein</fullName>
    </submittedName>
</protein>